<dbReference type="RefSeq" id="WP_275115879.1">
    <property type="nucleotide sequence ID" value="NZ_CP118942.1"/>
</dbReference>
<protein>
    <recommendedName>
        <fullName evidence="3">DUF3168 domain-containing protein</fullName>
    </recommendedName>
</protein>
<name>A0AAX3PA83_AERHY</name>
<proteinExistence type="predicted"/>
<dbReference type="EMBL" id="CP118942">
    <property type="protein sequence ID" value="WEE28321.1"/>
    <property type="molecule type" value="Genomic_DNA"/>
</dbReference>
<organism evidence="1 2">
    <name type="scientific">Aeromonas hydrophila</name>
    <dbReference type="NCBI Taxonomy" id="644"/>
    <lineage>
        <taxon>Bacteria</taxon>
        <taxon>Pseudomonadati</taxon>
        <taxon>Pseudomonadota</taxon>
        <taxon>Gammaproteobacteria</taxon>
        <taxon>Aeromonadales</taxon>
        <taxon>Aeromonadaceae</taxon>
        <taxon>Aeromonas</taxon>
    </lineage>
</organism>
<evidence type="ECO:0000313" key="2">
    <source>
        <dbReference type="Proteomes" id="UP001214666"/>
    </source>
</evidence>
<sequence>MIEAAIIKTIKTCYSNAYLGFLPEGTSNGVVVSVLSTRALPLLKRTELRRRDAIINLKIFGASVIEAKDIQHKLMRLFDGVKIDVDARGYRYEMVINVVNANDMFLGTDKFSQLDISVIYYEYPII</sequence>
<evidence type="ECO:0008006" key="3">
    <source>
        <dbReference type="Google" id="ProtNLM"/>
    </source>
</evidence>
<reference evidence="1" key="1">
    <citation type="submission" date="2023-02" db="EMBL/GenBank/DDBJ databases">
        <title>The sequence of Aeromonas hydrophila K533.</title>
        <authorList>
            <person name="Luo X."/>
        </authorList>
    </citation>
    <scope>NUCLEOTIDE SEQUENCE</scope>
    <source>
        <strain evidence="1">K533</strain>
    </source>
</reference>
<evidence type="ECO:0000313" key="1">
    <source>
        <dbReference type="EMBL" id="WEE28321.1"/>
    </source>
</evidence>
<dbReference type="AlphaFoldDB" id="A0AAX3PA83"/>
<dbReference type="Proteomes" id="UP001214666">
    <property type="component" value="Chromosome"/>
</dbReference>
<accession>A0AAX3PA83</accession>
<gene>
    <name evidence="1" type="ORF">PY771_08385</name>
</gene>